<keyword evidence="3" id="KW-1185">Reference proteome</keyword>
<gene>
    <name evidence="2" type="ORF">BDK61_2970</name>
</gene>
<evidence type="ECO:0000313" key="2">
    <source>
        <dbReference type="EMBL" id="RKS83582.1"/>
    </source>
</evidence>
<proteinExistence type="predicted"/>
<feature type="compositionally biased region" description="Basic and acidic residues" evidence="1">
    <location>
        <begin position="10"/>
        <end position="20"/>
    </location>
</feature>
<feature type="compositionally biased region" description="Polar residues" evidence="1">
    <location>
        <begin position="212"/>
        <end position="230"/>
    </location>
</feature>
<comment type="caution">
    <text evidence="2">The sequence shown here is derived from an EMBL/GenBank/DDBJ whole genome shotgun (WGS) entry which is preliminary data.</text>
</comment>
<feature type="region of interest" description="Disordered" evidence="1">
    <location>
        <begin position="1"/>
        <end position="49"/>
    </location>
</feature>
<accession>A0A495R8J2</accession>
<evidence type="ECO:0000313" key="3">
    <source>
        <dbReference type="Proteomes" id="UP000268233"/>
    </source>
</evidence>
<reference evidence="2 3" key="1">
    <citation type="submission" date="2018-10" db="EMBL/GenBank/DDBJ databases">
        <title>Genomic Encyclopedia of Archaeal and Bacterial Type Strains, Phase II (KMG-II): from individual species to whole genera.</title>
        <authorList>
            <person name="Goeker M."/>
        </authorList>
    </citation>
    <scope>NUCLEOTIDE SEQUENCE [LARGE SCALE GENOMIC DNA]</scope>
    <source>
        <strain evidence="2 3">DSM 11927</strain>
    </source>
</reference>
<sequence length="230" mass="25397">MLDSEQLEEAQERDGSTAEDRPDECDAAFERDYPAVGFGNGSPILDKKYDEYPSGDDILSPDASGVLETLAEHPLIGSVRDISDELRADVTVVSKALELHDVDRIEPVEDDAQPSESELELPDGTVVDTEQFRTPIYRDARLLEYLYVDCGYSIAEMREFLESERNHGRGAEKPRWTVDNTDIRTELEMVGLLIGDGDDGERDDIRLGGASLSESETSGTDGLTVSTSDF</sequence>
<dbReference type="EMBL" id="RBWW01000001">
    <property type="protein sequence ID" value="RKS83582.1"/>
    <property type="molecule type" value="Genomic_DNA"/>
</dbReference>
<dbReference type="Proteomes" id="UP000268233">
    <property type="component" value="Unassembled WGS sequence"/>
</dbReference>
<organism evidence="2 3">
    <name type="scientific">Haloarcula quadrata</name>
    <dbReference type="NCBI Taxonomy" id="182779"/>
    <lineage>
        <taxon>Archaea</taxon>
        <taxon>Methanobacteriati</taxon>
        <taxon>Methanobacteriota</taxon>
        <taxon>Stenosarchaea group</taxon>
        <taxon>Halobacteria</taxon>
        <taxon>Halobacteriales</taxon>
        <taxon>Haloarculaceae</taxon>
        <taxon>Haloarcula</taxon>
    </lineage>
</organism>
<name>A0A495R8J2_9EURY</name>
<feature type="region of interest" description="Disordered" evidence="1">
    <location>
        <begin position="194"/>
        <end position="230"/>
    </location>
</feature>
<dbReference type="AlphaFoldDB" id="A0A495R8J2"/>
<evidence type="ECO:0000256" key="1">
    <source>
        <dbReference type="SAM" id="MobiDB-lite"/>
    </source>
</evidence>
<protein>
    <submittedName>
        <fullName evidence="2">Uncharacterized protein</fullName>
    </submittedName>
</protein>
<dbReference type="RefSeq" id="WP_121303556.1">
    <property type="nucleotide sequence ID" value="NZ_RBWW01000001.1"/>
</dbReference>